<feature type="domain" description="GH18" evidence="5">
    <location>
        <begin position="8"/>
        <end position="412"/>
    </location>
</feature>
<dbReference type="InterPro" id="IPR011583">
    <property type="entry name" value="Chitinase_II/V-like_cat"/>
</dbReference>
<dbReference type="Pfam" id="PF00704">
    <property type="entry name" value="Glyco_hydro_18"/>
    <property type="match status" value="1"/>
</dbReference>
<proteinExistence type="predicted"/>
<organism evidence="6 7">
    <name type="scientific">Photobacterium sanctipauli</name>
    <dbReference type="NCBI Taxonomy" id="1342794"/>
    <lineage>
        <taxon>Bacteria</taxon>
        <taxon>Pseudomonadati</taxon>
        <taxon>Pseudomonadota</taxon>
        <taxon>Gammaproteobacteria</taxon>
        <taxon>Vibrionales</taxon>
        <taxon>Vibrionaceae</taxon>
        <taxon>Photobacterium</taxon>
    </lineage>
</organism>
<evidence type="ECO:0000256" key="4">
    <source>
        <dbReference type="ARBA" id="ARBA00023326"/>
    </source>
</evidence>
<keyword evidence="4" id="KW-0624">Polysaccharide degradation</keyword>
<dbReference type="InterPro" id="IPR017853">
    <property type="entry name" value="GH"/>
</dbReference>
<comment type="caution">
    <text evidence="6">The sequence shown here is derived from an EMBL/GenBank/DDBJ whole genome shotgun (WGS) entry which is preliminary data.</text>
</comment>
<dbReference type="EC" id="3.2.1.14" evidence="2"/>
<comment type="catalytic activity">
    <reaction evidence="1">
        <text>Random endo-hydrolysis of N-acetyl-beta-D-glucosaminide (1-&gt;4)-beta-linkages in chitin and chitodextrins.</text>
        <dbReference type="EC" id="3.2.1.14"/>
    </reaction>
</comment>
<dbReference type="InterPro" id="IPR029070">
    <property type="entry name" value="Chitinase_insertion_sf"/>
</dbReference>
<keyword evidence="4" id="KW-0119">Carbohydrate metabolism</keyword>
<dbReference type="Gene3D" id="3.20.20.80">
    <property type="entry name" value="Glycosidases"/>
    <property type="match status" value="1"/>
</dbReference>
<evidence type="ECO:0000313" key="6">
    <source>
        <dbReference type="EMBL" id="PSW21574.1"/>
    </source>
</evidence>
<dbReference type="PANTHER" id="PTHR11177:SF317">
    <property type="entry name" value="CHITINASE 12-RELATED"/>
    <property type="match status" value="1"/>
</dbReference>
<dbReference type="GO" id="GO:0008061">
    <property type="term" value="F:chitin binding"/>
    <property type="evidence" value="ECO:0007669"/>
    <property type="project" value="InterPro"/>
</dbReference>
<dbReference type="InterPro" id="IPR001223">
    <property type="entry name" value="Glyco_hydro18_cat"/>
</dbReference>
<accession>A0A2T3NZ72</accession>
<dbReference type="SUPFAM" id="SSF54556">
    <property type="entry name" value="Chitinase insertion domain"/>
    <property type="match status" value="1"/>
</dbReference>
<dbReference type="Gene3D" id="3.10.50.10">
    <property type="match status" value="1"/>
</dbReference>
<dbReference type="InterPro" id="IPR050314">
    <property type="entry name" value="Glycosyl_Hydrlase_18"/>
</dbReference>
<keyword evidence="7" id="KW-1185">Reference proteome</keyword>
<dbReference type="GO" id="GO:0008843">
    <property type="term" value="F:endochitinase activity"/>
    <property type="evidence" value="ECO:0007669"/>
    <property type="project" value="UniProtKB-EC"/>
</dbReference>
<reference evidence="6 7" key="1">
    <citation type="submission" date="2018-01" db="EMBL/GenBank/DDBJ databases">
        <title>Whole genome sequencing of Histamine producing bacteria.</title>
        <authorList>
            <person name="Butler K."/>
        </authorList>
    </citation>
    <scope>NUCLEOTIDE SEQUENCE [LARGE SCALE GENOMIC DNA]</scope>
    <source>
        <strain evidence="6 7">DSM 100436</strain>
    </source>
</reference>
<dbReference type="SMART" id="SM00636">
    <property type="entry name" value="Glyco_18"/>
    <property type="match status" value="1"/>
</dbReference>
<dbReference type="PANTHER" id="PTHR11177">
    <property type="entry name" value="CHITINASE"/>
    <property type="match status" value="1"/>
</dbReference>
<name>A0A2T3NZ72_9GAMM</name>
<evidence type="ECO:0000259" key="5">
    <source>
        <dbReference type="PROSITE" id="PS51910"/>
    </source>
</evidence>
<sequence>MAANKNSPIVATYYPEWKIYNKQKLSPSNLPADKLSHLIYAFLAVCGPVDASPNNVRKILKQQCANKPIGTVVLFDQYATLHAELKGGTSKQVDFKGSFGQLQWLSEQYPALKILPSIGGWTLSEPFHTVALNNQYRQNFVNSTVALLNQYPFFDGIQIDWEYPGGLGLSKRGIDNREQEKHAFTQLISEVRLALDKLEKSNQRSYQLSAAVNASPKHINAIDWKKTAPQLDHLYVMTFDFQGGWSDVAGHHSNLIATPNTPDGHSAASQVNALIAQGVNRNQIVLGSPFYGRIWQEVEGFSPTLLEGLASGGASTKGSRGASGIFDYDDIARHFLANKKLGFEHYYDEKAEAAVLYSPTKQEYISFESARSLKAKTKFVKDNQLAGIFAWEITADYDTELLNIMHSELYDN</sequence>
<dbReference type="SUPFAM" id="SSF51445">
    <property type="entry name" value="(Trans)glycosidases"/>
    <property type="match status" value="1"/>
</dbReference>
<dbReference type="OrthoDB" id="9775889at2"/>
<dbReference type="AlphaFoldDB" id="A0A2T3NZ72"/>
<dbReference type="GO" id="GO:0006032">
    <property type="term" value="P:chitin catabolic process"/>
    <property type="evidence" value="ECO:0007669"/>
    <property type="project" value="UniProtKB-KW"/>
</dbReference>
<dbReference type="GO" id="GO:0000272">
    <property type="term" value="P:polysaccharide catabolic process"/>
    <property type="evidence" value="ECO:0007669"/>
    <property type="project" value="UniProtKB-KW"/>
</dbReference>
<dbReference type="PROSITE" id="PS51910">
    <property type="entry name" value="GH18_2"/>
    <property type="match status" value="1"/>
</dbReference>
<dbReference type="Proteomes" id="UP000241771">
    <property type="component" value="Unassembled WGS sequence"/>
</dbReference>
<keyword evidence="3" id="KW-0146">Chitin degradation</keyword>
<protein>
    <recommendedName>
        <fullName evidence="2">chitinase</fullName>
        <ecNumber evidence="2">3.2.1.14</ecNumber>
    </recommendedName>
</protein>
<evidence type="ECO:0000256" key="3">
    <source>
        <dbReference type="ARBA" id="ARBA00023024"/>
    </source>
</evidence>
<gene>
    <name evidence="6" type="ORF">C9I98_06290</name>
</gene>
<evidence type="ECO:0000256" key="1">
    <source>
        <dbReference type="ARBA" id="ARBA00000822"/>
    </source>
</evidence>
<evidence type="ECO:0000256" key="2">
    <source>
        <dbReference type="ARBA" id="ARBA00012729"/>
    </source>
</evidence>
<dbReference type="EMBL" id="PYMA01000002">
    <property type="protein sequence ID" value="PSW21574.1"/>
    <property type="molecule type" value="Genomic_DNA"/>
</dbReference>
<dbReference type="CDD" id="cd06548">
    <property type="entry name" value="GH18_chitinase"/>
    <property type="match status" value="1"/>
</dbReference>
<evidence type="ECO:0000313" key="7">
    <source>
        <dbReference type="Proteomes" id="UP000241771"/>
    </source>
</evidence>